<name>A0A1I7TJN7_9PELO</name>
<dbReference type="Proteomes" id="UP000095282">
    <property type="component" value="Unplaced"/>
</dbReference>
<keyword evidence="2" id="KW-1185">Reference proteome</keyword>
<feature type="compositionally biased region" description="Basic and acidic residues" evidence="1">
    <location>
        <begin position="57"/>
        <end position="73"/>
    </location>
</feature>
<organism evidence="2 3">
    <name type="scientific">Caenorhabditis tropicalis</name>
    <dbReference type="NCBI Taxonomy" id="1561998"/>
    <lineage>
        <taxon>Eukaryota</taxon>
        <taxon>Metazoa</taxon>
        <taxon>Ecdysozoa</taxon>
        <taxon>Nematoda</taxon>
        <taxon>Chromadorea</taxon>
        <taxon>Rhabditida</taxon>
        <taxon>Rhabditina</taxon>
        <taxon>Rhabditomorpha</taxon>
        <taxon>Rhabditoidea</taxon>
        <taxon>Rhabditidae</taxon>
        <taxon>Peloderinae</taxon>
        <taxon>Caenorhabditis</taxon>
    </lineage>
</organism>
<protein>
    <submittedName>
        <fullName evidence="3">IK cytokine</fullName>
    </submittedName>
</protein>
<accession>A0A1I7TJN7</accession>
<sequence>MEDELDSDLYDRVSYLNLMDKIDSRKKPQKVGKFRDDEPPKIQEAFNAEVPQHKKRSLNEEVREERHTQKSRR</sequence>
<feature type="region of interest" description="Disordered" evidence="1">
    <location>
        <begin position="26"/>
        <end position="73"/>
    </location>
</feature>
<dbReference type="WBParaSite" id="Csp11.Scaffold626.g6579.t1">
    <property type="protein sequence ID" value="Csp11.Scaffold626.g6579.t1"/>
    <property type="gene ID" value="Csp11.Scaffold626.g6579"/>
</dbReference>
<reference evidence="3" key="1">
    <citation type="submission" date="2016-11" db="UniProtKB">
        <authorList>
            <consortium name="WormBaseParasite"/>
        </authorList>
    </citation>
    <scope>IDENTIFICATION</scope>
</reference>
<evidence type="ECO:0000313" key="3">
    <source>
        <dbReference type="WBParaSite" id="Csp11.Scaffold626.g6579.t1"/>
    </source>
</evidence>
<evidence type="ECO:0000256" key="1">
    <source>
        <dbReference type="SAM" id="MobiDB-lite"/>
    </source>
</evidence>
<dbReference type="AlphaFoldDB" id="A0A1I7TJN7"/>
<evidence type="ECO:0000313" key="2">
    <source>
        <dbReference type="Proteomes" id="UP000095282"/>
    </source>
</evidence>
<proteinExistence type="predicted"/>